<gene>
    <name evidence="2" type="ORF">TIFTF001_017055</name>
</gene>
<dbReference type="AlphaFoldDB" id="A0AA88DAD6"/>
<feature type="compositionally biased region" description="Basic and acidic residues" evidence="1">
    <location>
        <begin position="322"/>
        <end position="345"/>
    </location>
</feature>
<proteinExistence type="predicted"/>
<dbReference type="Proteomes" id="UP001187192">
    <property type="component" value="Unassembled WGS sequence"/>
</dbReference>
<evidence type="ECO:0000313" key="3">
    <source>
        <dbReference type="Proteomes" id="UP001187192"/>
    </source>
</evidence>
<dbReference type="EMBL" id="BTGU01000026">
    <property type="protein sequence ID" value="GMN47877.1"/>
    <property type="molecule type" value="Genomic_DNA"/>
</dbReference>
<reference evidence="2" key="1">
    <citation type="submission" date="2023-07" db="EMBL/GenBank/DDBJ databases">
        <title>draft genome sequence of fig (Ficus carica).</title>
        <authorList>
            <person name="Takahashi T."/>
            <person name="Nishimura K."/>
        </authorList>
    </citation>
    <scope>NUCLEOTIDE SEQUENCE</scope>
</reference>
<protein>
    <submittedName>
        <fullName evidence="2">Uncharacterized protein</fullName>
    </submittedName>
</protein>
<evidence type="ECO:0000313" key="2">
    <source>
        <dbReference type="EMBL" id="GMN47877.1"/>
    </source>
</evidence>
<name>A0AA88DAD6_FICCA</name>
<keyword evidence="3" id="KW-1185">Reference proteome</keyword>
<feature type="region of interest" description="Disordered" evidence="1">
    <location>
        <begin position="322"/>
        <end position="355"/>
    </location>
</feature>
<evidence type="ECO:0000256" key="1">
    <source>
        <dbReference type="SAM" id="MobiDB-lite"/>
    </source>
</evidence>
<organism evidence="2 3">
    <name type="scientific">Ficus carica</name>
    <name type="common">Common fig</name>
    <dbReference type="NCBI Taxonomy" id="3494"/>
    <lineage>
        <taxon>Eukaryota</taxon>
        <taxon>Viridiplantae</taxon>
        <taxon>Streptophyta</taxon>
        <taxon>Embryophyta</taxon>
        <taxon>Tracheophyta</taxon>
        <taxon>Spermatophyta</taxon>
        <taxon>Magnoliopsida</taxon>
        <taxon>eudicotyledons</taxon>
        <taxon>Gunneridae</taxon>
        <taxon>Pentapetalae</taxon>
        <taxon>rosids</taxon>
        <taxon>fabids</taxon>
        <taxon>Rosales</taxon>
        <taxon>Moraceae</taxon>
        <taxon>Ficeae</taxon>
        <taxon>Ficus</taxon>
    </lineage>
</organism>
<comment type="caution">
    <text evidence="2">The sequence shown here is derived from an EMBL/GenBank/DDBJ whole genome shotgun (WGS) entry which is preliminary data.</text>
</comment>
<accession>A0AA88DAD6</accession>
<sequence>MLKLCEMMAKKLTLIKKNKYGPWWLRWHNVQNPIGTSFDPCLKTMRSAEDRQREYYLRMERREDCSDDVIDGLAKLLEGDVIMCSAVDSDEKNDEFRSSHISLDPATISSLKVLPNRSFPASLTHKQIGASTTRDWQTHGPTTTFSTPVGPYMHGAMPTASTPILESLMHYIDRCIGEHQTYMKSMLANHEVSIMQKMQAKNKAIMQKIDSAMAMNKEACSDGVDVEFEHQFSPSVETKYNGMEADANIEYVKIHEGGPERARERETYQVHGRGCGRLRSGVVSGGWVSRKRLEGGVAAASRGEKEKERRERELVVESRLAEMRGDRERERPERKWRRGGRENGRRGHGGGDGLRRRVWRDESENVEGMKVFFL</sequence>